<name>A0ABP8HBX3_9BACT</name>
<dbReference type="Gene3D" id="1.10.10.10">
    <property type="entry name" value="Winged helix-like DNA-binding domain superfamily/Winged helix DNA-binding domain"/>
    <property type="match status" value="1"/>
</dbReference>
<dbReference type="Proteomes" id="UP001501725">
    <property type="component" value="Unassembled WGS sequence"/>
</dbReference>
<dbReference type="SUPFAM" id="SSF46785">
    <property type="entry name" value="Winged helix' DNA-binding domain"/>
    <property type="match status" value="1"/>
</dbReference>
<sequence>MSTNKHHTALELEQRLKDKGIAPTAMRLLVFEFFLDQTSAQSLVDLERYFNHADRTTLYRTLKTFEEKGLIHSIEDGTEATRYALCAEGCRAGDHYDLHLHFYCYGCQRTICLPRHKVPEVTVPDHFALQELTLIAKGLCDACSQNNAIQLHGPTK</sequence>
<dbReference type="EMBL" id="BAABGY010000009">
    <property type="protein sequence ID" value="GAA4336817.1"/>
    <property type="molecule type" value="Genomic_DNA"/>
</dbReference>
<comment type="caution">
    <text evidence="1">The sequence shown here is derived from an EMBL/GenBank/DDBJ whole genome shotgun (WGS) entry which is preliminary data.</text>
</comment>
<dbReference type="PANTHER" id="PTHR33202">
    <property type="entry name" value="ZINC UPTAKE REGULATION PROTEIN"/>
    <property type="match status" value="1"/>
</dbReference>
<accession>A0ABP8HBX3</accession>
<gene>
    <name evidence="1" type="ORF">GCM10023184_32300</name>
</gene>
<keyword evidence="2" id="KW-1185">Reference proteome</keyword>
<dbReference type="Pfam" id="PF01475">
    <property type="entry name" value="FUR"/>
    <property type="match status" value="1"/>
</dbReference>
<dbReference type="RefSeq" id="WP_345256796.1">
    <property type="nucleotide sequence ID" value="NZ_BAABGY010000009.1"/>
</dbReference>
<dbReference type="InterPro" id="IPR036390">
    <property type="entry name" value="WH_DNA-bd_sf"/>
</dbReference>
<reference evidence="2" key="1">
    <citation type="journal article" date="2019" name="Int. J. Syst. Evol. Microbiol.">
        <title>The Global Catalogue of Microorganisms (GCM) 10K type strain sequencing project: providing services to taxonomists for standard genome sequencing and annotation.</title>
        <authorList>
            <consortium name="The Broad Institute Genomics Platform"/>
            <consortium name="The Broad Institute Genome Sequencing Center for Infectious Disease"/>
            <person name="Wu L."/>
            <person name="Ma J."/>
        </authorList>
    </citation>
    <scope>NUCLEOTIDE SEQUENCE [LARGE SCALE GENOMIC DNA]</scope>
    <source>
        <strain evidence="2">JCM 17919</strain>
    </source>
</reference>
<proteinExistence type="predicted"/>
<dbReference type="InterPro" id="IPR002481">
    <property type="entry name" value="FUR"/>
</dbReference>
<protein>
    <submittedName>
        <fullName evidence="1">Transcriptional regulator</fullName>
    </submittedName>
</protein>
<dbReference type="PANTHER" id="PTHR33202:SF22">
    <property type="entry name" value="HYDROGEN PEROXIDE SENSITIVE REPRESSOR"/>
    <property type="match status" value="1"/>
</dbReference>
<evidence type="ECO:0000313" key="2">
    <source>
        <dbReference type="Proteomes" id="UP001501725"/>
    </source>
</evidence>
<evidence type="ECO:0000313" key="1">
    <source>
        <dbReference type="EMBL" id="GAA4336817.1"/>
    </source>
</evidence>
<dbReference type="InterPro" id="IPR036388">
    <property type="entry name" value="WH-like_DNA-bd_sf"/>
</dbReference>
<organism evidence="1 2">
    <name type="scientific">Flaviaesturariibacter amylovorans</name>
    <dbReference type="NCBI Taxonomy" id="1084520"/>
    <lineage>
        <taxon>Bacteria</taxon>
        <taxon>Pseudomonadati</taxon>
        <taxon>Bacteroidota</taxon>
        <taxon>Chitinophagia</taxon>
        <taxon>Chitinophagales</taxon>
        <taxon>Chitinophagaceae</taxon>
        <taxon>Flaviaestuariibacter</taxon>
    </lineage>
</organism>